<feature type="transmembrane region" description="Helical" evidence="1">
    <location>
        <begin position="57"/>
        <end position="77"/>
    </location>
</feature>
<proteinExistence type="predicted"/>
<dbReference type="GO" id="GO:0016020">
    <property type="term" value="C:membrane"/>
    <property type="evidence" value="ECO:0007669"/>
    <property type="project" value="InterPro"/>
</dbReference>
<feature type="transmembrane region" description="Helical" evidence="1">
    <location>
        <begin position="89"/>
        <end position="106"/>
    </location>
</feature>
<keyword evidence="3" id="KW-1185">Reference proteome</keyword>
<dbReference type="EMBL" id="CP024923">
    <property type="protein sequence ID" value="ATY32177.1"/>
    <property type="molecule type" value="Genomic_DNA"/>
</dbReference>
<dbReference type="Pfam" id="PF05656">
    <property type="entry name" value="DUF805"/>
    <property type="match status" value="1"/>
</dbReference>
<evidence type="ECO:0000313" key="3">
    <source>
        <dbReference type="Proteomes" id="UP000229081"/>
    </source>
</evidence>
<dbReference type="AlphaFoldDB" id="A0A2K8ME97"/>
<organism evidence="2 3">
    <name type="scientific">Sphingomonas psychrotolerans</name>
    <dbReference type="NCBI Taxonomy" id="1327635"/>
    <lineage>
        <taxon>Bacteria</taxon>
        <taxon>Pseudomonadati</taxon>
        <taxon>Pseudomonadota</taxon>
        <taxon>Alphaproteobacteria</taxon>
        <taxon>Sphingomonadales</taxon>
        <taxon>Sphingomonadaceae</taxon>
        <taxon>Sphingomonas</taxon>
    </lineage>
</organism>
<evidence type="ECO:0000313" key="2">
    <source>
        <dbReference type="EMBL" id="ATY32177.1"/>
    </source>
</evidence>
<feature type="transmembrane region" description="Helical" evidence="1">
    <location>
        <begin position="118"/>
        <end position="137"/>
    </location>
</feature>
<dbReference type="OrthoDB" id="9812349at2"/>
<evidence type="ECO:0008006" key="4">
    <source>
        <dbReference type="Google" id="ProtNLM"/>
    </source>
</evidence>
<gene>
    <name evidence="2" type="ORF">CVN68_09475</name>
</gene>
<dbReference type="InterPro" id="IPR008523">
    <property type="entry name" value="DUF805"/>
</dbReference>
<dbReference type="KEGG" id="sphc:CVN68_09475"/>
<accession>A0A2K8ME97</accession>
<keyword evidence="1" id="KW-1133">Transmembrane helix</keyword>
<reference evidence="2 3" key="1">
    <citation type="submission" date="2017-11" db="EMBL/GenBank/DDBJ databases">
        <title>Complete genome sequence of Sphingomonas sp. Strain Cra20, a psychrotolerant potential plant growth promoting rhizobacteria.</title>
        <authorList>
            <person name="Luo Y."/>
        </authorList>
    </citation>
    <scope>NUCLEOTIDE SEQUENCE [LARGE SCALE GENOMIC DNA]</scope>
    <source>
        <strain evidence="2 3">Cra20</strain>
    </source>
</reference>
<protein>
    <recommendedName>
        <fullName evidence="4">DUF805 domain-containing protein</fullName>
    </recommendedName>
</protein>
<keyword evidence="1" id="KW-0472">Membrane</keyword>
<evidence type="ECO:0000256" key="1">
    <source>
        <dbReference type="SAM" id="Phobius"/>
    </source>
</evidence>
<dbReference type="RefSeq" id="WP_100281986.1">
    <property type="nucleotide sequence ID" value="NZ_CP024923.1"/>
</dbReference>
<sequence length="158" mass="17398">MTARKPWEELKLVGKPFCDIAVFSGRSTRAEALIFVWLTFMLLGWGGRALVPTDSPAALPLNWLVLAAQILPLFALMARRAHDCDAPGWVGWAPVLVLLGTLWWAGELPGQQEIDIPGLYDLIRLIAILAFWGLALWTPSEGSNRYGPDPRPLTAPAQ</sequence>
<keyword evidence="1" id="KW-0812">Transmembrane</keyword>
<feature type="transmembrane region" description="Helical" evidence="1">
    <location>
        <begin position="32"/>
        <end position="51"/>
    </location>
</feature>
<name>A0A2K8ME97_9SPHN</name>
<dbReference type="Proteomes" id="UP000229081">
    <property type="component" value="Chromosome"/>
</dbReference>